<dbReference type="AlphaFoldDB" id="L7CE47"/>
<keyword evidence="1" id="KW-0472">Membrane</keyword>
<dbReference type="EMBL" id="AMWG01000103">
    <property type="protein sequence ID" value="ELP32484.1"/>
    <property type="molecule type" value="Genomic_DNA"/>
</dbReference>
<evidence type="ECO:0008006" key="4">
    <source>
        <dbReference type="Google" id="ProtNLM"/>
    </source>
</evidence>
<comment type="caution">
    <text evidence="2">The sequence shown here is derived from an EMBL/GenBank/DDBJ whole genome shotgun (WGS) entry which is preliminary data.</text>
</comment>
<name>L7CE47_RHOBT</name>
<protein>
    <recommendedName>
        <fullName evidence="4">Transmembrane protein</fullName>
    </recommendedName>
</protein>
<proteinExistence type="predicted"/>
<sequence>MHAAIDPFDEFCQGDFHATDDVCSSQCWLVLAAWLVFGAVVSLLLDRLQAISTGQFGRSERGTQARRQRTV</sequence>
<keyword evidence="1" id="KW-1133">Transmembrane helix</keyword>
<reference evidence="2 3" key="1">
    <citation type="journal article" date="2013" name="Mar. Genomics">
        <title>Expression of sulfatases in Rhodopirellula baltica and the diversity of sulfatases in the genus Rhodopirellula.</title>
        <authorList>
            <person name="Wegner C.E."/>
            <person name="Richter-Heitmann T."/>
            <person name="Klindworth A."/>
            <person name="Klockow C."/>
            <person name="Richter M."/>
            <person name="Achstetter T."/>
            <person name="Glockner F.O."/>
            <person name="Harder J."/>
        </authorList>
    </citation>
    <scope>NUCLEOTIDE SEQUENCE [LARGE SCALE GENOMIC DNA]</scope>
    <source>
        <strain evidence="2 3">SWK14</strain>
    </source>
</reference>
<evidence type="ECO:0000313" key="2">
    <source>
        <dbReference type="EMBL" id="ELP32484.1"/>
    </source>
</evidence>
<evidence type="ECO:0000313" key="3">
    <source>
        <dbReference type="Proteomes" id="UP000010959"/>
    </source>
</evidence>
<accession>L7CE47</accession>
<dbReference type="Proteomes" id="UP000010959">
    <property type="component" value="Unassembled WGS sequence"/>
</dbReference>
<gene>
    <name evidence="2" type="ORF">RBSWK_03616</name>
</gene>
<feature type="transmembrane region" description="Helical" evidence="1">
    <location>
        <begin position="28"/>
        <end position="45"/>
    </location>
</feature>
<organism evidence="2 3">
    <name type="scientific">Rhodopirellula baltica SWK14</name>
    <dbReference type="NCBI Taxonomy" id="993516"/>
    <lineage>
        <taxon>Bacteria</taxon>
        <taxon>Pseudomonadati</taxon>
        <taxon>Planctomycetota</taxon>
        <taxon>Planctomycetia</taxon>
        <taxon>Pirellulales</taxon>
        <taxon>Pirellulaceae</taxon>
        <taxon>Rhodopirellula</taxon>
    </lineage>
</organism>
<keyword evidence="1" id="KW-0812">Transmembrane</keyword>
<evidence type="ECO:0000256" key="1">
    <source>
        <dbReference type="SAM" id="Phobius"/>
    </source>
</evidence>